<comment type="caution">
    <text evidence="1">The sequence shown here is derived from an EMBL/GenBank/DDBJ whole genome shotgun (WGS) entry which is preliminary data.</text>
</comment>
<evidence type="ECO:0000313" key="2">
    <source>
        <dbReference type="Proteomes" id="UP001595871"/>
    </source>
</evidence>
<sequence length="77" mass="8653">MAEMTEARRAEIQAMTFTTGVNAAHGVFATDTERDLYRLAARCWNAMQELLRDNEQLRQAHAQTAEELATWTGAVNP</sequence>
<dbReference type="Proteomes" id="UP001595871">
    <property type="component" value="Unassembled WGS sequence"/>
</dbReference>
<keyword evidence="2" id="KW-1185">Reference proteome</keyword>
<accession>A0ABV8NCA4</accession>
<gene>
    <name evidence="1" type="ORF">ACFO3R_28940</name>
</gene>
<protein>
    <submittedName>
        <fullName evidence="1">Uncharacterized protein</fullName>
    </submittedName>
</protein>
<dbReference type="EMBL" id="JBHSCF010000055">
    <property type="protein sequence ID" value="MFC4190371.1"/>
    <property type="molecule type" value="Genomic_DNA"/>
</dbReference>
<organism evidence="1 2">
    <name type="scientific">Streptomyces flavovirens</name>
    <dbReference type="NCBI Taxonomy" id="52258"/>
    <lineage>
        <taxon>Bacteria</taxon>
        <taxon>Bacillati</taxon>
        <taxon>Actinomycetota</taxon>
        <taxon>Actinomycetes</taxon>
        <taxon>Kitasatosporales</taxon>
        <taxon>Streptomycetaceae</taxon>
        <taxon>Streptomyces</taxon>
    </lineage>
</organism>
<reference evidence="2" key="1">
    <citation type="journal article" date="2019" name="Int. J. Syst. Evol. Microbiol.">
        <title>The Global Catalogue of Microorganisms (GCM) 10K type strain sequencing project: providing services to taxonomists for standard genome sequencing and annotation.</title>
        <authorList>
            <consortium name="The Broad Institute Genomics Platform"/>
            <consortium name="The Broad Institute Genome Sequencing Center for Infectious Disease"/>
            <person name="Wu L."/>
            <person name="Ma J."/>
        </authorList>
    </citation>
    <scope>NUCLEOTIDE SEQUENCE [LARGE SCALE GENOMIC DNA]</scope>
    <source>
        <strain evidence="2">CCM 3243</strain>
    </source>
</reference>
<proteinExistence type="predicted"/>
<dbReference type="RefSeq" id="WP_200696972.1">
    <property type="nucleotide sequence ID" value="NZ_BAAAYA010000005.1"/>
</dbReference>
<name>A0ABV8NCA4_9ACTN</name>
<evidence type="ECO:0000313" key="1">
    <source>
        <dbReference type="EMBL" id="MFC4190371.1"/>
    </source>
</evidence>